<feature type="non-terminal residue" evidence="2">
    <location>
        <position position="34"/>
    </location>
</feature>
<comment type="caution">
    <text evidence="2">The sequence shown here is derived from an EMBL/GenBank/DDBJ whole genome shotgun (WGS) entry which is preliminary data.</text>
</comment>
<evidence type="ECO:0000256" key="1">
    <source>
        <dbReference type="SAM" id="MobiDB-lite"/>
    </source>
</evidence>
<protein>
    <submittedName>
        <fullName evidence="2">Uncharacterized protein</fullName>
    </submittedName>
</protein>
<accession>A0A8S3JX77</accession>
<feature type="region of interest" description="Disordered" evidence="1">
    <location>
        <begin position="10"/>
        <end position="34"/>
    </location>
</feature>
<dbReference type="AlphaFoldDB" id="A0A8S3JX77"/>
<sequence length="34" mass="3499">MLTCIASWLPGSSQNNSTQTSNDLWAGSVAGSTL</sequence>
<name>A0A8S3JX77_9BILA</name>
<organism evidence="2 3">
    <name type="scientific">Rotaria magnacalcarata</name>
    <dbReference type="NCBI Taxonomy" id="392030"/>
    <lineage>
        <taxon>Eukaryota</taxon>
        <taxon>Metazoa</taxon>
        <taxon>Spiralia</taxon>
        <taxon>Gnathifera</taxon>
        <taxon>Rotifera</taxon>
        <taxon>Eurotatoria</taxon>
        <taxon>Bdelloidea</taxon>
        <taxon>Philodinida</taxon>
        <taxon>Philodinidae</taxon>
        <taxon>Rotaria</taxon>
    </lineage>
</organism>
<dbReference type="Proteomes" id="UP000676336">
    <property type="component" value="Unassembled WGS sequence"/>
</dbReference>
<reference evidence="2" key="1">
    <citation type="submission" date="2021-02" db="EMBL/GenBank/DDBJ databases">
        <authorList>
            <person name="Nowell W R."/>
        </authorList>
    </citation>
    <scope>NUCLEOTIDE SEQUENCE</scope>
</reference>
<evidence type="ECO:0000313" key="3">
    <source>
        <dbReference type="Proteomes" id="UP000676336"/>
    </source>
</evidence>
<dbReference type="EMBL" id="CAJOBI010356927">
    <property type="protein sequence ID" value="CAF5224391.1"/>
    <property type="molecule type" value="Genomic_DNA"/>
</dbReference>
<evidence type="ECO:0000313" key="2">
    <source>
        <dbReference type="EMBL" id="CAF5224391.1"/>
    </source>
</evidence>
<proteinExistence type="predicted"/>
<gene>
    <name evidence="2" type="ORF">SMN809_LOCUS83777</name>
</gene>
<feature type="compositionally biased region" description="Low complexity" evidence="1">
    <location>
        <begin position="12"/>
        <end position="22"/>
    </location>
</feature>